<feature type="non-terminal residue" evidence="1">
    <location>
        <position position="20"/>
    </location>
</feature>
<comment type="caution">
    <text evidence="1">The sequence shown here is derived from an EMBL/GenBank/DDBJ whole genome shotgun (WGS) entry which is preliminary data.</text>
</comment>
<proteinExistence type="predicted"/>
<name>A0A0F9CZP3_9ZZZZ</name>
<dbReference type="EMBL" id="LAZR01033850">
    <property type="protein sequence ID" value="KKL46936.1"/>
    <property type="molecule type" value="Genomic_DNA"/>
</dbReference>
<protein>
    <submittedName>
        <fullName evidence="1">Uncharacterized protein</fullName>
    </submittedName>
</protein>
<sequence>MKKCMFEDFIDDYLLNRLVK</sequence>
<dbReference type="AlphaFoldDB" id="A0A0F9CZP3"/>
<organism evidence="1">
    <name type="scientific">marine sediment metagenome</name>
    <dbReference type="NCBI Taxonomy" id="412755"/>
    <lineage>
        <taxon>unclassified sequences</taxon>
        <taxon>metagenomes</taxon>
        <taxon>ecological metagenomes</taxon>
    </lineage>
</organism>
<gene>
    <name evidence="1" type="ORF">LCGC14_2340600</name>
</gene>
<reference evidence="1" key="1">
    <citation type="journal article" date="2015" name="Nature">
        <title>Complex archaea that bridge the gap between prokaryotes and eukaryotes.</title>
        <authorList>
            <person name="Spang A."/>
            <person name="Saw J.H."/>
            <person name="Jorgensen S.L."/>
            <person name="Zaremba-Niedzwiedzka K."/>
            <person name="Martijn J."/>
            <person name="Lind A.E."/>
            <person name="van Eijk R."/>
            <person name="Schleper C."/>
            <person name="Guy L."/>
            <person name="Ettema T.J."/>
        </authorList>
    </citation>
    <scope>NUCLEOTIDE SEQUENCE</scope>
</reference>
<accession>A0A0F9CZP3</accession>
<evidence type="ECO:0000313" key="1">
    <source>
        <dbReference type="EMBL" id="KKL46936.1"/>
    </source>
</evidence>